<evidence type="ECO:0000313" key="7">
    <source>
        <dbReference type="Proteomes" id="UP000321547"/>
    </source>
</evidence>
<protein>
    <recommendedName>
        <fullName evidence="8">YqeG family HAD IIIA-type phosphatase</fullName>
    </recommendedName>
</protein>
<dbReference type="Proteomes" id="UP000321547">
    <property type="component" value="Unassembled WGS sequence"/>
</dbReference>
<dbReference type="PANTHER" id="PTHR46470:SF2">
    <property type="entry name" value="GLYCERALDEHYDE 3-PHOSPHATE PHOSPHATASE"/>
    <property type="match status" value="1"/>
</dbReference>
<dbReference type="GO" id="GO:0008962">
    <property type="term" value="F:phosphatidylglycerophosphatase activity"/>
    <property type="evidence" value="ECO:0007669"/>
    <property type="project" value="InterPro"/>
</dbReference>
<sequence>MLKKFLPDQHVTDIFEITPESLKAKNIKGVITDLDNTLVAWNEPDATEAIREWFNQMAVNDIKVSVVSNNDRKRVKHFTTPLNRPYIHRANKPLKGAFYKSLKEMQLKKSEVVVIGDQIMTDIFGGNRAGFNTILVVPILQTDDKATKFNRKIERYILNKLEKRGWIEWKGKKN</sequence>
<keyword evidence="7" id="KW-1185">Reference proteome</keyword>
<reference evidence="4 7" key="2">
    <citation type="submission" date="2019-07" db="EMBL/GenBank/DDBJ databases">
        <title>Whole genome shotgun sequence of Halolactibacillus halophilus NBRC 100868.</title>
        <authorList>
            <person name="Hosoyama A."/>
            <person name="Uohara A."/>
            <person name="Ohji S."/>
            <person name="Ichikawa N."/>
        </authorList>
    </citation>
    <scope>NUCLEOTIDE SEQUENCE [LARGE SCALE GENOMIC DNA]</scope>
    <source>
        <strain evidence="4 7">NBRC 100868</strain>
    </source>
</reference>
<dbReference type="SUPFAM" id="SSF56784">
    <property type="entry name" value="HAD-like"/>
    <property type="match status" value="1"/>
</dbReference>
<reference evidence="5 6" key="1">
    <citation type="submission" date="2016-10" db="EMBL/GenBank/DDBJ databases">
        <authorList>
            <person name="de Groot N.N."/>
        </authorList>
    </citation>
    <scope>NUCLEOTIDE SEQUENCE [LARGE SCALE GENOMIC DNA]</scope>
    <source>
        <strain evidence="5 6">DSM 17073</strain>
    </source>
</reference>
<dbReference type="InterPro" id="IPR006549">
    <property type="entry name" value="HAD-SF_hydro_IIIA"/>
</dbReference>
<dbReference type="PANTHER" id="PTHR46470">
    <property type="entry name" value="N-ACYLNEURAMINATE-9-PHOSPHATASE"/>
    <property type="match status" value="1"/>
</dbReference>
<dbReference type="RefSeq" id="WP_089829240.1">
    <property type="nucleotide sequence ID" value="NZ_BJWI01000001.1"/>
</dbReference>
<dbReference type="Proteomes" id="UP000242243">
    <property type="component" value="Unassembled WGS sequence"/>
</dbReference>
<dbReference type="OrthoDB" id="9787572at2"/>
<dbReference type="InterPro" id="IPR036412">
    <property type="entry name" value="HAD-like_sf"/>
</dbReference>
<dbReference type="Pfam" id="PF13242">
    <property type="entry name" value="Hydrolase_like"/>
    <property type="match status" value="1"/>
</dbReference>
<keyword evidence="3" id="KW-0460">Magnesium</keyword>
<keyword evidence="1" id="KW-0479">Metal-binding</keyword>
<dbReference type="NCBIfam" id="TIGR01662">
    <property type="entry name" value="HAD-SF-IIIA"/>
    <property type="match status" value="1"/>
</dbReference>
<dbReference type="InterPro" id="IPR010021">
    <property type="entry name" value="PGPP1/Gep4"/>
</dbReference>
<keyword evidence="2" id="KW-0378">Hydrolase</keyword>
<dbReference type="EMBL" id="FOXC01000001">
    <property type="protein sequence ID" value="SFO89360.1"/>
    <property type="molecule type" value="Genomic_DNA"/>
</dbReference>
<dbReference type="GO" id="GO:0046872">
    <property type="term" value="F:metal ion binding"/>
    <property type="evidence" value="ECO:0007669"/>
    <property type="project" value="UniProtKB-KW"/>
</dbReference>
<evidence type="ECO:0000313" key="6">
    <source>
        <dbReference type="Proteomes" id="UP000242243"/>
    </source>
</evidence>
<dbReference type="NCBIfam" id="TIGR01668">
    <property type="entry name" value="YqeG_hyp_ppase"/>
    <property type="match status" value="1"/>
</dbReference>
<dbReference type="EMBL" id="BJWI01000001">
    <property type="protein sequence ID" value="GEM00535.1"/>
    <property type="molecule type" value="Genomic_DNA"/>
</dbReference>
<name>A0A1I5KW41_9BACI</name>
<gene>
    <name evidence="4" type="primary">yqeG</name>
    <name evidence="4" type="ORF">HHA03_00670</name>
    <name evidence="5" type="ORF">SAMN05421839_10175</name>
</gene>
<evidence type="ECO:0000256" key="3">
    <source>
        <dbReference type="ARBA" id="ARBA00022842"/>
    </source>
</evidence>
<evidence type="ECO:0000256" key="1">
    <source>
        <dbReference type="ARBA" id="ARBA00022723"/>
    </source>
</evidence>
<dbReference type="CDD" id="cd16416">
    <property type="entry name" value="HAD_BsYqeG-like"/>
    <property type="match status" value="1"/>
</dbReference>
<organism evidence="5 6">
    <name type="scientific">Halolactibacillus halophilus</name>
    <dbReference type="NCBI Taxonomy" id="306540"/>
    <lineage>
        <taxon>Bacteria</taxon>
        <taxon>Bacillati</taxon>
        <taxon>Bacillota</taxon>
        <taxon>Bacilli</taxon>
        <taxon>Bacillales</taxon>
        <taxon>Bacillaceae</taxon>
        <taxon>Halolactibacillus</taxon>
    </lineage>
</organism>
<dbReference type="STRING" id="306540.SAMN05421839_10175"/>
<evidence type="ECO:0000256" key="2">
    <source>
        <dbReference type="ARBA" id="ARBA00022801"/>
    </source>
</evidence>
<dbReference type="Gene3D" id="3.40.50.1000">
    <property type="entry name" value="HAD superfamily/HAD-like"/>
    <property type="match status" value="1"/>
</dbReference>
<dbReference type="AlphaFoldDB" id="A0A1I5KW41"/>
<dbReference type="InterPro" id="IPR023214">
    <property type="entry name" value="HAD_sf"/>
</dbReference>
<accession>A0A1I5KW41</accession>
<evidence type="ECO:0000313" key="5">
    <source>
        <dbReference type="EMBL" id="SFO89360.1"/>
    </source>
</evidence>
<evidence type="ECO:0008006" key="8">
    <source>
        <dbReference type="Google" id="ProtNLM"/>
    </source>
</evidence>
<proteinExistence type="predicted"/>
<evidence type="ECO:0000313" key="4">
    <source>
        <dbReference type="EMBL" id="GEM00535.1"/>
    </source>
</evidence>
<dbReference type="InterPro" id="IPR051400">
    <property type="entry name" value="HAD-like_hydrolase"/>
</dbReference>